<proteinExistence type="predicted"/>
<dbReference type="RefSeq" id="WP_169210531.1">
    <property type="nucleotide sequence ID" value="NZ_JAATNW010000004.1"/>
</dbReference>
<sequence length="233" mass="25799">MSDPVLFLPGTLCDERLWLPVWQHMPDINRRYVPLQWANSLTDMLQLTSDRVLPDEKVHLIGFSMGGYIAAKWAIQNPAQVASLTLIGYSLSGLTQEEVQRRGDMLKHLKHNAFKPNSAFVSRLVHPDRSEDDAVVQPVLAMANDLGKATLIAHTTATTPRENLLNGIAQLRAKLTFVGADQDNIAPIKQLQTEQATINGSTLHTLANAGHMMPLEYPQHLAQLLLQCISSNP</sequence>
<dbReference type="EMBL" id="JAATNW010000004">
    <property type="protein sequence ID" value="NMH59962.1"/>
    <property type="molecule type" value="Genomic_DNA"/>
</dbReference>
<dbReference type="Proteomes" id="UP000709336">
    <property type="component" value="Unassembled WGS sequence"/>
</dbReference>
<protein>
    <submittedName>
        <fullName evidence="2">Alpha/beta hydrolase</fullName>
    </submittedName>
</protein>
<name>A0ABX1R4D3_9ALTE</name>
<dbReference type="InterPro" id="IPR000073">
    <property type="entry name" value="AB_hydrolase_1"/>
</dbReference>
<gene>
    <name evidence="2" type="ORF">HCJ96_08035</name>
</gene>
<dbReference type="Gene3D" id="3.40.50.1820">
    <property type="entry name" value="alpha/beta hydrolase"/>
    <property type="match status" value="1"/>
</dbReference>
<evidence type="ECO:0000259" key="1">
    <source>
        <dbReference type="Pfam" id="PF00561"/>
    </source>
</evidence>
<evidence type="ECO:0000313" key="2">
    <source>
        <dbReference type="EMBL" id="NMH59962.1"/>
    </source>
</evidence>
<dbReference type="PANTHER" id="PTHR43433:SF5">
    <property type="entry name" value="AB HYDROLASE-1 DOMAIN-CONTAINING PROTEIN"/>
    <property type="match status" value="1"/>
</dbReference>
<dbReference type="InterPro" id="IPR050471">
    <property type="entry name" value="AB_hydrolase"/>
</dbReference>
<comment type="caution">
    <text evidence="2">The sequence shown here is derived from an EMBL/GenBank/DDBJ whole genome shotgun (WGS) entry which is preliminary data.</text>
</comment>
<reference evidence="2 3" key="1">
    <citation type="submission" date="2020-03" db="EMBL/GenBank/DDBJ databases">
        <title>Alteromonas ponticola sp. nov., isolated from seawater.</title>
        <authorList>
            <person name="Yoon J.-H."/>
            <person name="Kim Y.-O."/>
        </authorList>
    </citation>
    <scope>NUCLEOTIDE SEQUENCE [LARGE SCALE GENOMIC DNA]</scope>
    <source>
        <strain evidence="2 3">MYP5</strain>
    </source>
</reference>
<keyword evidence="3" id="KW-1185">Reference proteome</keyword>
<accession>A0ABX1R4D3</accession>
<dbReference type="PANTHER" id="PTHR43433">
    <property type="entry name" value="HYDROLASE, ALPHA/BETA FOLD FAMILY PROTEIN"/>
    <property type="match status" value="1"/>
</dbReference>
<feature type="domain" description="AB hydrolase-1" evidence="1">
    <location>
        <begin position="53"/>
        <end position="216"/>
    </location>
</feature>
<evidence type="ECO:0000313" key="3">
    <source>
        <dbReference type="Proteomes" id="UP000709336"/>
    </source>
</evidence>
<dbReference type="InterPro" id="IPR029058">
    <property type="entry name" value="AB_hydrolase_fold"/>
</dbReference>
<keyword evidence="2" id="KW-0378">Hydrolase</keyword>
<organism evidence="2 3">
    <name type="scientific">Alteromonas ponticola</name>
    <dbReference type="NCBI Taxonomy" id="2720613"/>
    <lineage>
        <taxon>Bacteria</taxon>
        <taxon>Pseudomonadati</taxon>
        <taxon>Pseudomonadota</taxon>
        <taxon>Gammaproteobacteria</taxon>
        <taxon>Alteromonadales</taxon>
        <taxon>Alteromonadaceae</taxon>
        <taxon>Alteromonas/Salinimonas group</taxon>
        <taxon>Alteromonas</taxon>
    </lineage>
</organism>
<dbReference type="Pfam" id="PF00561">
    <property type="entry name" value="Abhydrolase_1"/>
    <property type="match status" value="1"/>
</dbReference>
<dbReference type="SUPFAM" id="SSF53474">
    <property type="entry name" value="alpha/beta-Hydrolases"/>
    <property type="match status" value="1"/>
</dbReference>
<dbReference type="GO" id="GO:0016787">
    <property type="term" value="F:hydrolase activity"/>
    <property type="evidence" value="ECO:0007669"/>
    <property type="project" value="UniProtKB-KW"/>
</dbReference>